<protein>
    <recommendedName>
        <fullName evidence="5">Transmembrane protein</fullName>
    </recommendedName>
</protein>
<evidence type="ECO:0000313" key="3">
    <source>
        <dbReference type="EMBL" id="KAL0067995.1"/>
    </source>
</evidence>
<keyword evidence="2" id="KW-0812">Transmembrane</keyword>
<evidence type="ECO:0000256" key="2">
    <source>
        <dbReference type="SAM" id="Phobius"/>
    </source>
</evidence>
<dbReference type="EMBL" id="JBBXMP010000021">
    <property type="protein sequence ID" value="KAL0067995.1"/>
    <property type="molecule type" value="Genomic_DNA"/>
</dbReference>
<dbReference type="Proteomes" id="UP001437256">
    <property type="component" value="Unassembled WGS sequence"/>
</dbReference>
<proteinExistence type="predicted"/>
<evidence type="ECO:0000256" key="1">
    <source>
        <dbReference type="SAM" id="MobiDB-lite"/>
    </source>
</evidence>
<feature type="region of interest" description="Disordered" evidence="1">
    <location>
        <begin position="292"/>
        <end position="317"/>
    </location>
</feature>
<gene>
    <name evidence="3" type="ORF">AAF712_004898</name>
</gene>
<feature type="transmembrane region" description="Helical" evidence="2">
    <location>
        <begin position="92"/>
        <end position="111"/>
    </location>
</feature>
<feature type="transmembrane region" description="Helical" evidence="2">
    <location>
        <begin position="118"/>
        <end position="140"/>
    </location>
</feature>
<accession>A0ABR3A215</accession>
<keyword evidence="4" id="KW-1185">Reference proteome</keyword>
<organism evidence="3 4">
    <name type="scientific">Marasmius tenuissimus</name>
    <dbReference type="NCBI Taxonomy" id="585030"/>
    <lineage>
        <taxon>Eukaryota</taxon>
        <taxon>Fungi</taxon>
        <taxon>Dikarya</taxon>
        <taxon>Basidiomycota</taxon>
        <taxon>Agaricomycotina</taxon>
        <taxon>Agaricomycetes</taxon>
        <taxon>Agaricomycetidae</taxon>
        <taxon>Agaricales</taxon>
        <taxon>Marasmiineae</taxon>
        <taxon>Marasmiaceae</taxon>
        <taxon>Marasmius</taxon>
    </lineage>
</organism>
<feature type="transmembrane region" description="Helical" evidence="2">
    <location>
        <begin position="6"/>
        <end position="26"/>
    </location>
</feature>
<reference evidence="3 4" key="1">
    <citation type="submission" date="2024-05" db="EMBL/GenBank/DDBJ databases">
        <title>A draft genome resource for the thread blight pathogen Marasmius tenuissimus strain MS-2.</title>
        <authorList>
            <person name="Yulfo-Soto G.E."/>
            <person name="Baruah I.K."/>
            <person name="Amoako-Attah I."/>
            <person name="Bukari Y."/>
            <person name="Meinhardt L.W."/>
            <person name="Bailey B.A."/>
            <person name="Cohen S.P."/>
        </authorList>
    </citation>
    <scope>NUCLEOTIDE SEQUENCE [LARGE SCALE GENOMIC DNA]</scope>
    <source>
        <strain evidence="3 4">MS-2</strain>
    </source>
</reference>
<feature type="transmembrane region" description="Helical" evidence="2">
    <location>
        <begin position="197"/>
        <end position="219"/>
    </location>
</feature>
<keyword evidence="2" id="KW-0472">Membrane</keyword>
<feature type="transmembrane region" description="Helical" evidence="2">
    <location>
        <begin position="38"/>
        <end position="60"/>
    </location>
</feature>
<sequence>MSAALAKAGLIGTLLECTVYGIYTTVFLQTLPILHRKVVPGFVFAYLASTTLILFVLITVKLGVDIKVTVGLLTPREAQANSVNIALAKISYGIYVSVTMIADVFIVYRVFAVWSRSLVVSTIPGLLSLAGIISGGLLVANASKLDFKEGQASGLLTTFYCTTLALNVLCTALIAFKLYISDRQTKLSSTLKLRWTSVVVIESAAIYLACATVVVVCNVAKADDIHLVVLLAVGRFLSLLSKSSNPRVYQQTPSMVGLTFSLIIVRVGSRERSNKTLTSADISRDSVLQFATRQPQTTNRTETELDTFSSSPNGGNITVVTRTSATVEMKSVSCATVDDVESQLIARRDTRDHRQLE</sequence>
<keyword evidence="2" id="KW-1133">Transmembrane helix</keyword>
<feature type="transmembrane region" description="Helical" evidence="2">
    <location>
        <begin position="152"/>
        <end position="176"/>
    </location>
</feature>
<name>A0ABR3A215_9AGAR</name>
<evidence type="ECO:0008006" key="5">
    <source>
        <dbReference type="Google" id="ProtNLM"/>
    </source>
</evidence>
<comment type="caution">
    <text evidence="3">The sequence shown here is derived from an EMBL/GenBank/DDBJ whole genome shotgun (WGS) entry which is preliminary data.</text>
</comment>
<evidence type="ECO:0000313" key="4">
    <source>
        <dbReference type="Proteomes" id="UP001437256"/>
    </source>
</evidence>